<name>A0AAJ8KCA3_9TREE</name>
<sequence>MIWIFYSTYNFLHSLIQTYPALYEALKVVLAGAFFEASRRGSKYIAEVIVDSLTLKARIGDNDEAFDWLHHYLSTHVPIPITSSHHDSLIDPYALKTILWDSIWPSGISAPRDVQIATRKPRGRYCKGFHRTYRW</sequence>
<proteinExistence type="predicted"/>
<feature type="domain" description="BCS1 N-terminal" evidence="1">
    <location>
        <begin position="32"/>
        <end position="87"/>
    </location>
</feature>
<evidence type="ECO:0000313" key="2">
    <source>
        <dbReference type="EMBL" id="WVW85246.1"/>
    </source>
</evidence>
<dbReference type="InterPro" id="IPR014851">
    <property type="entry name" value="BCS1_N"/>
</dbReference>
<dbReference type="Pfam" id="PF08740">
    <property type="entry name" value="BCS1_N"/>
    <property type="match status" value="1"/>
</dbReference>
<reference evidence="2" key="1">
    <citation type="submission" date="2013-07" db="EMBL/GenBank/DDBJ databases">
        <authorList>
            <consortium name="The Broad Institute Genome Sequencing Platform"/>
            <person name="Cuomo C."/>
            <person name="Litvintseva A."/>
            <person name="Chen Y."/>
            <person name="Heitman J."/>
            <person name="Sun S."/>
            <person name="Springer D."/>
            <person name="Dromer F."/>
            <person name="Young S.K."/>
            <person name="Zeng Q."/>
            <person name="Gargeya S."/>
            <person name="Fitzgerald M."/>
            <person name="Abouelleil A."/>
            <person name="Alvarado L."/>
            <person name="Berlin A.M."/>
            <person name="Chapman S.B."/>
            <person name="Dewar J."/>
            <person name="Goldberg J."/>
            <person name="Griggs A."/>
            <person name="Gujja S."/>
            <person name="Hansen M."/>
            <person name="Howarth C."/>
            <person name="Imamovic A."/>
            <person name="Larimer J."/>
            <person name="McCowan C."/>
            <person name="Murphy C."/>
            <person name="Pearson M."/>
            <person name="Priest M."/>
            <person name="Roberts A."/>
            <person name="Saif S."/>
            <person name="Shea T."/>
            <person name="Sykes S."/>
            <person name="Wortman J."/>
            <person name="Nusbaum C."/>
            <person name="Birren B."/>
        </authorList>
    </citation>
    <scope>NUCLEOTIDE SEQUENCE</scope>
    <source>
        <strain evidence="2">CBS 10118</strain>
    </source>
</reference>
<dbReference type="EMBL" id="CP144546">
    <property type="protein sequence ID" value="WVW85246.1"/>
    <property type="molecule type" value="Genomic_DNA"/>
</dbReference>
<dbReference type="GeneID" id="30211379"/>
<dbReference type="AlphaFoldDB" id="A0AAJ8KCA3"/>
<accession>A0AAJ8KCA3</accession>
<dbReference type="KEGG" id="kbi:30211379"/>
<organism evidence="2 3">
    <name type="scientific">Kwoniella bestiolae CBS 10118</name>
    <dbReference type="NCBI Taxonomy" id="1296100"/>
    <lineage>
        <taxon>Eukaryota</taxon>
        <taxon>Fungi</taxon>
        <taxon>Dikarya</taxon>
        <taxon>Basidiomycota</taxon>
        <taxon>Agaricomycotina</taxon>
        <taxon>Tremellomycetes</taxon>
        <taxon>Tremellales</taxon>
        <taxon>Cryptococcaceae</taxon>
        <taxon>Kwoniella</taxon>
    </lineage>
</organism>
<evidence type="ECO:0000313" key="3">
    <source>
        <dbReference type="Proteomes" id="UP000092730"/>
    </source>
</evidence>
<dbReference type="RefSeq" id="XP_019045064.2">
    <property type="nucleotide sequence ID" value="XM_019193587.2"/>
</dbReference>
<dbReference type="Proteomes" id="UP000092730">
    <property type="component" value="Chromosome 6"/>
</dbReference>
<protein>
    <recommendedName>
        <fullName evidence="1">BCS1 N-terminal domain-containing protein</fullName>
    </recommendedName>
</protein>
<gene>
    <name evidence="2" type="ORF">I302_107284</name>
</gene>
<evidence type="ECO:0000259" key="1">
    <source>
        <dbReference type="Pfam" id="PF08740"/>
    </source>
</evidence>
<reference evidence="2" key="2">
    <citation type="submission" date="2024-02" db="EMBL/GenBank/DDBJ databases">
        <title>Comparative genomics of Cryptococcus and Kwoniella reveals pathogenesis evolution and contrasting modes of karyotype evolution via chromosome fusion or intercentromeric recombination.</title>
        <authorList>
            <person name="Coelho M.A."/>
            <person name="David-Palma M."/>
            <person name="Shea T."/>
            <person name="Bowers K."/>
            <person name="McGinley-Smith S."/>
            <person name="Mohammad A.W."/>
            <person name="Gnirke A."/>
            <person name="Yurkov A.M."/>
            <person name="Nowrousian M."/>
            <person name="Sun S."/>
            <person name="Cuomo C.A."/>
            <person name="Heitman J."/>
        </authorList>
    </citation>
    <scope>NUCLEOTIDE SEQUENCE</scope>
    <source>
        <strain evidence="2">CBS 10118</strain>
    </source>
</reference>
<keyword evidence="3" id="KW-1185">Reference proteome</keyword>